<organism evidence="1 2">
    <name type="scientific">Dendroctonus ponderosae</name>
    <name type="common">Mountain pine beetle</name>
    <dbReference type="NCBI Taxonomy" id="77166"/>
    <lineage>
        <taxon>Eukaryota</taxon>
        <taxon>Metazoa</taxon>
        <taxon>Ecdysozoa</taxon>
        <taxon>Arthropoda</taxon>
        <taxon>Hexapoda</taxon>
        <taxon>Insecta</taxon>
        <taxon>Pterygota</taxon>
        <taxon>Neoptera</taxon>
        <taxon>Endopterygota</taxon>
        <taxon>Coleoptera</taxon>
        <taxon>Polyphaga</taxon>
        <taxon>Cucujiformia</taxon>
        <taxon>Curculionidae</taxon>
        <taxon>Scolytinae</taxon>
        <taxon>Dendroctonus</taxon>
    </lineage>
</organism>
<dbReference type="PANTHER" id="PTHR47326:SF1">
    <property type="entry name" value="HTH PSQ-TYPE DOMAIN-CONTAINING PROTEIN"/>
    <property type="match status" value="1"/>
</dbReference>
<dbReference type="GO" id="GO:0003676">
    <property type="term" value="F:nucleic acid binding"/>
    <property type="evidence" value="ECO:0007669"/>
    <property type="project" value="InterPro"/>
</dbReference>
<name>U4UXT4_DENPD</name>
<dbReference type="EMBL" id="KB632406">
    <property type="protein sequence ID" value="ERL95110.1"/>
    <property type="molecule type" value="Genomic_DNA"/>
</dbReference>
<sequence>MYVKSCCGYVKATGGAIGAHLRKPYTKRLLHQFEETGSVNYKNPLQGNRSLKMKKMFSRIIKKHNFYPAFCMWVLDKVAENEKFFENVLFSDECTFYNNGLVNRHNFHYYSDTNPRAYRVMKNQNRWSINVWGGILGQYLIGPYFFERHLNVSNKPSLNIIRRSPFQYENQHVASIGCSSASLTLRSSAIFKCQLSKQVNWQKWVWKLALQISGLNSTRFLFVGYIKGIVYHTLSTTSHDLKTRIRDAFKNVTPQMLSR</sequence>
<protein>
    <recommendedName>
        <fullName evidence="3">PiggyBac transposable element-derived protein domain-containing protein</fullName>
    </recommendedName>
</protein>
<dbReference type="PANTHER" id="PTHR47326">
    <property type="entry name" value="TRANSPOSABLE ELEMENT TC3 TRANSPOSASE-LIKE PROTEIN"/>
    <property type="match status" value="1"/>
</dbReference>
<evidence type="ECO:0000313" key="1">
    <source>
        <dbReference type="EMBL" id="ERL95110.1"/>
    </source>
</evidence>
<gene>
    <name evidence="1" type="ORF">D910_12380</name>
</gene>
<dbReference type="Proteomes" id="UP000030742">
    <property type="component" value="Unassembled WGS sequence"/>
</dbReference>
<dbReference type="InterPro" id="IPR036397">
    <property type="entry name" value="RNaseH_sf"/>
</dbReference>
<accession>U4UXT4</accession>
<dbReference type="Gene3D" id="3.30.420.10">
    <property type="entry name" value="Ribonuclease H-like superfamily/Ribonuclease H"/>
    <property type="match status" value="1"/>
</dbReference>
<feature type="non-terminal residue" evidence="1">
    <location>
        <position position="259"/>
    </location>
</feature>
<dbReference type="AlphaFoldDB" id="U4UXT4"/>
<dbReference type="STRING" id="77166.U4UXT4"/>
<evidence type="ECO:0000313" key="2">
    <source>
        <dbReference type="Proteomes" id="UP000030742"/>
    </source>
</evidence>
<evidence type="ECO:0008006" key="3">
    <source>
        <dbReference type="Google" id="ProtNLM"/>
    </source>
</evidence>
<reference evidence="1 2" key="1">
    <citation type="journal article" date="2013" name="Genome Biol.">
        <title>Draft genome of the mountain pine beetle, Dendroctonus ponderosae Hopkins, a major forest pest.</title>
        <authorList>
            <person name="Keeling C.I."/>
            <person name="Yuen M.M."/>
            <person name="Liao N.Y."/>
            <person name="Docking T.R."/>
            <person name="Chan S.K."/>
            <person name="Taylor G.A."/>
            <person name="Palmquist D.L."/>
            <person name="Jackman S.D."/>
            <person name="Nguyen A."/>
            <person name="Li M."/>
            <person name="Henderson H."/>
            <person name="Janes J.K."/>
            <person name="Zhao Y."/>
            <person name="Pandoh P."/>
            <person name="Moore R."/>
            <person name="Sperling F.A."/>
            <person name="Huber D.P."/>
            <person name="Birol I."/>
            <person name="Jones S.J."/>
            <person name="Bohlmann J."/>
        </authorList>
    </citation>
    <scope>NUCLEOTIDE SEQUENCE</scope>
</reference>
<proteinExistence type="predicted"/>